<evidence type="ECO:0000256" key="4">
    <source>
        <dbReference type="ARBA" id="ARBA00022989"/>
    </source>
</evidence>
<feature type="transmembrane region" description="Helical" evidence="6">
    <location>
        <begin position="123"/>
        <end position="145"/>
    </location>
</feature>
<feature type="transmembrane region" description="Helical" evidence="6">
    <location>
        <begin position="29"/>
        <end position="50"/>
    </location>
</feature>
<protein>
    <recommendedName>
        <fullName evidence="7">Major facilitator superfamily (MFS) profile domain-containing protein</fullName>
    </recommendedName>
</protein>
<feature type="transmembrane region" description="Helical" evidence="6">
    <location>
        <begin position="88"/>
        <end position="111"/>
    </location>
</feature>
<accession>A0A178LZD8</accession>
<gene>
    <name evidence="8" type="ORF">A4X20_14485</name>
</gene>
<keyword evidence="5 6" id="KW-0472">Membrane</keyword>
<dbReference type="Gene3D" id="1.20.1250.20">
    <property type="entry name" value="MFS general substrate transporter like domains"/>
    <property type="match status" value="1"/>
</dbReference>
<dbReference type="InterPro" id="IPR001958">
    <property type="entry name" value="Tet-R_TetA/multi-R_MdtG-like"/>
</dbReference>
<feature type="transmembrane region" description="Helical" evidence="6">
    <location>
        <begin position="298"/>
        <end position="321"/>
    </location>
</feature>
<dbReference type="PANTHER" id="PTHR23504">
    <property type="entry name" value="MAJOR FACILITATOR SUPERFAMILY DOMAIN-CONTAINING PROTEIN 10"/>
    <property type="match status" value="1"/>
</dbReference>
<feature type="transmembrane region" description="Helical" evidence="6">
    <location>
        <begin position="241"/>
        <end position="263"/>
    </location>
</feature>
<dbReference type="GO" id="GO:0022857">
    <property type="term" value="F:transmembrane transporter activity"/>
    <property type="evidence" value="ECO:0007669"/>
    <property type="project" value="InterPro"/>
</dbReference>
<feature type="domain" description="Major facilitator superfamily (MFS) profile" evidence="7">
    <location>
        <begin position="1"/>
        <end position="387"/>
    </location>
</feature>
<comment type="subcellular location">
    <subcellularLocation>
        <location evidence="1">Cell membrane</location>
        <topology evidence="1">Multi-pass membrane protein</topology>
    </subcellularLocation>
</comment>
<evidence type="ECO:0000256" key="2">
    <source>
        <dbReference type="ARBA" id="ARBA00022448"/>
    </source>
</evidence>
<evidence type="ECO:0000259" key="7">
    <source>
        <dbReference type="PROSITE" id="PS50850"/>
    </source>
</evidence>
<organism evidence="8 9">
    <name type="scientific">Mycolicibacterium iranicum</name>
    <name type="common">Mycobacterium iranicum</name>
    <dbReference type="NCBI Taxonomy" id="912594"/>
    <lineage>
        <taxon>Bacteria</taxon>
        <taxon>Bacillati</taxon>
        <taxon>Actinomycetota</taxon>
        <taxon>Actinomycetes</taxon>
        <taxon>Mycobacteriales</taxon>
        <taxon>Mycobacteriaceae</taxon>
        <taxon>Mycolicibacterium</taxon>
    </lineage>
</organism>
<feature type="transmembrane region" description="Helical" evidence="6">
    <location>
        <begin position="151"/>
        <end position="170"/>
    </location>
</feature>
<sequence length="402" mass="41647">MGIAFLSTYYVALLGPILPAIAGPLGGDALAIGLLFSTYSLAQFLTAPVLGALGDRYGRRTVLLFSVVGALVGFSVFTVGAAVGAGLWVLFAGWIIVGACDCWIATAFSYVADTTRPGTRARFFAFLTAAIGSAFILGPATSGFFSTMSPVMPLLVLLALLSAALVWGYFSMPESLPPSQRAAGLHAAQMNPLSQLRDVLRFPQLRLLLLSYLMFWPGVIALSSNLPTLMTERALWDTGRIASLLVLYGVLVVAVQLGVIPVLAQHFRAIHLAIAGAGVSVAAFIMLAAFTVSASTPLVYLGVTLFGLGQPLVQTGITAATSESVDARTQGRAQGAVAATMALAQVIGPLVIGWLYQAAGPLVAYTAIAAQTAVAIVLMLAAIPKLARATAAQRASTVPHAA</sequence>
<dbReference type="InterPro" id="IPR036259">
    <property type="entry name" value="MFS_trans_sf"/>
</dbReference>
<dbReference type="InterPro" id="IPR011701">
    <property type="entry name" value="MFS"/>
</dbReference>
<dbReference type="PRINTS" id="PR01035">
    <property type="entry name" value="TCRTETA"/>
</dbReference>
<feature type="transmembrane region" description="Helical" evidence="6">
    <location>
        <begin position="207"/>
        <end position="229"/>
    </location>
</feature>
<comment type="caution">
    <text evidence="8">The sequence shown here is derived from an EMBL/GenBank/DDBJ whole genome shotgun (WGS) entry which is preliminary data.</text>
</comment>
<name>A0A178LZD8_MYCIR</name>
<evidence type="ECO:0000256" key="1">
    <source>
        <dbReference type="ARBA" id="ARBA00004651"/>
    </source>
</evidence>
<dbReference type="SUPFAM" id="SSF103473">
    <property type="entry name" value="MFS general substrate transporter"/>
    <property type="match status" value="1"/>
</dbReference>
<proteinExistence type="predicted"/>
<feature type="transmembrane region" description="Helical" evidence="6">
    <location>
        <begin position="62"/>
        <end position="82"/>
    </location>
</feature>
<dbReference type="GO" id="GO:0005886">
    <property type="term" value="C:plasma membrane"/>
    <property type="evidence" value="ECO:0007669"/>
    <property type="project" value="UniProtKB-SubCell"/>
</dbReference>
<evidence type="ECO:0000313" key="9">
    <source>
        <dbReference type="Proteomes" id="UP000078396"/>
    </source>
</evidence>
<keyword evidence="2" id="KW-0813">Transport</keyword>
<evidence type="ECO:0000256" key="3">
    <source>
        <dbReference type="ARBA" id="ARBA00022692"/>
    </source>
</evidence>
<keyword evidence="4 6" id="KW-1133">Transmembrane helix</keyword>
<dbReference type="EMBL" id="LWCS01000013">
    <property type="protein sequence ID" value="OAN40326.1"/>
    <property type="molecule type" value="Genomic_DNA"/>
</dbReference>
<dbReference type="PROSITE" id="PS50850">
    <property type="entry name" value="MFS"/>
    <property type="match status" value="1"/>
</dbReference>
<feature type="transmembrane region" description="Helical" evidence="6">
    <location>
        <begin position="333"/>
        <end position="356"/>
    </location>
</feature>
<evidence type="ECO:0000256" key="5">
    <source>
        <dbReference type="ARBA" id="ARBA00023136"/>
    </source>
</evidence>
<dbReference type="AlphaFoldDB" id="A0A178LZD8"/>
<keyword evidence="3 6" id="KW-0812">Transmembrane</keyword>
<dbReference type="PANTHER" id="PTHR23504:SF15">
    <property type="entry name" value="MAJOR FACILITATOR SUPERFAMILY (MFS) PROFILE DOMAIN-CONTAINING PROTEIN"/>
    <property type="match status" value="1"/>
</dbReference>
<evidence type="ECO:0000313" key="8">
    <source>
        <dbReference type="EMBL" id="OAN40326.1"/>
    </source>
</evidence>
<reference evidence="8 9" key="1">
    <citation type="submission" date="2016-04" db="EMBL/GenBank/DDBJ databases">
        <title>Draft Genome Sequences of Staphylococcus capitis Strain H36, S. capitis Strain H65, S. cohnii Strain H62, S. hominis Strain H69, Mycobacterium iranicum Strain H39, Plantibacter sp. Strain H53, Pseudomonas oryzihabitans Strain H72, and Microbacterium sp. Strain H83, isolated from residential settings.</title>
        <authorList>
            <person name="Lymperopoulou D."/>
            <person name="Adams R.I."/>
            <person name="Lindow S."/>
            <person name="Coil D.A."/>
            <person name="Jospin G."/>
            <person name="Eisen J.A."/>
        </authorList>
    </citation>
    <scope>NUCLEOTIDE SEQUENCE [LARGE SCALE GENOMIC DNA]</scope>
    <source>
        <strain evidence="8 9">H39</strain>
    </source>
</reference>
<dbReference type="Pfam" id="PF07690">
    <property type="entry name" value="MFS_1"/>
    <property type="match status" value="1"/>
</dbReference>
<feature type="transmembrane region" description="Helical" evidence="6">
    <location>
        <begin position="362"/>
        <end position="383"/>
    </location>
</feature>
<dbReference type="Proteomes" id="UP000078396">
    <property type="component" value="Unassembled WGS sequence"/>
</dbReference>
<feature type="transmembrane region" description="Helical" evidence="6">
    <location>
        <begin position="270"/>
        <end position="292"/>
    </location>
</feature>
<evidence type="ECO:0000256" key="6">
    <source>
        <dbReference type="SAM" id="Phobius"/>
    </source>
</evidence>
<dbReference type="InterPro" id="IPR020846">
    <property type="entry name" value="MFS_dom"/>
</dbReference>